<name>A0AAP5TAG3_9MICC</name>
<dbReference type="GeneID" id="93344134"/>
<proteinExistence type="predicted"/>
<evidence type="ECO:0000313" key="3">
    <source>
        <dbReference type="Proteomes" id="UP001185728"/>
    </source>
</evidence>
<accession>A0AAP5TAG3</accession>
<gene>
    <name evidence="2" type="ORF">R4064_07205</name>
</gene>
<sequence>MTPDSDDAATPPATDAAHTAGAAPTLWEGDLGTLGEQSRRALLELLQGPYLSGRRRPQLWQALIADEAAIRSRLHDLFLDVVIDQHDEFAFTRRVATDEIAVPAALRSKSMTFLDTAMLLVLRQHLLTAAGERRVIVGRDEVFEQLAVYQQGDDSGWARRLNSSWTKMLNSFSVLQQLEDDRAEVSPVLKVMIGPEEARAFTELYREIAAGQNDDDADVTTQEDDR</sequence>
<protein>
    <submittedName>
        <fullName evidence="2">DUF4194 domain-containing protein</fullName>
    </submittedName>
</protein>
<dbReference type="RefSeq" id="WP_010079828.1">
    <property type="nucleotide sequence ID" value="NZ_JAWLUK010000011.1"/>
</dbReference>
<evidence type="ECO:0000256" key="1">
    <source>
        <dbReference type="SAM" id="MobiDB-lite"/>
    </source>
</evidence>
<dbReference type="Proteomes" id="UP001185728">
    <property type="component" value="Unassembled WGS sequence"/>
</dbReference>
<dbReference type="Pfam" id="PF13835">
    <property type="entry name" value="DUF4194"/>
    <property type="match status" value="1"/>
</dbReference>
<evidence type="ECO:0000313" key="2">
    <source>
        <dbReference type="EMBL" id="MDV7177422.1"/>
    </source>
</evidence>
<organism evidence="2 3">
    <name type="scientific">Micrococcus yunnanensis</name>
    <dbReference type="NCBI Taxonomy" id="566027"/>
    <lineage>
        <taxon>Bacteria</taxon>
        <taxon>Bacillati</taxon>
        <taxon>Actinomycetota</taxon>
        <taxon>Actinomycetes</taxon>
        <taxon>Micrococcales</taxon>
        <taxon>Micrococcaceae</taxon>
        <taxon>Micrococcus</taxon>
    </lineage>
</organism>
<feature type="region of interest" description="Disordered" evidence="1">
    <location>
        <begin position="1"/>
        <end position="22"/>
    </location>
</feature>
<reference evidence="2" key="1">
    <citation type="submission" date="2023-10" db="EMBL/GenBank/DDBJ databases">
        <title>Development of a sustainable strategy for remediation of hydrocarbon-contaminated territories based on the waste exchange concept.</title>
        <authorList>
            <person name="Krivoruchko A."/>
        </authorList>
    </citation>
    <scope>NUCLEOTIDE SEQUENCE</scope>
    <source>
        <strain evidence="2">IEGM 1325</strain>
    </source>
</reference>
<dbReference type="AlphaFoldDB" id="A0AAP5TAG3"/>
<dbReference type="EMBL" id="JAWLUK010000011">
    <property type="protein sequence ID" value="MDV7177422.1"/>
    <property type="molecule type" value="Genomic_DNA"/>
</dbReference>
<feature type="compositionally biased region" description="Low complexity" evidence="1">
    <location>
        <begin position="8"/>
        <end position="22"/>
    </location>
</feature>
<comment type="caution">
    <text evidence="2">The sequence shown here is derived from an EMBL/GenBank/DDBJ whole genome shotgun (WGS) entry which is preliminary data.</text>
</comment>
<dbReference type="InterPro" id="IPR025449">
    <property type="entry name" value="JetB"/>
</dbReference>